<keyword evidence="18" id="KW-1185">Reference proteome</keyword>
<dbReference type="Pfam" id="PF00817">
    <property type="entry name" value="IMS"/>
    <property type="match status" value="1"/>
</dbReference>
<dbReference type="SUPFAM" id="SSF100879">
    <property type="entry name" value="Lesion bypass DNA polymerase (Y-family), little finger domain"/>
    <property type="match status" value="1"/>
</dbReference>
<reference evidence="17 18" key="1">
    <citation type="submission" date="2019-02" db="EMBL/GenBank/DDBJ databases">
        <authorList>
            <person name="Lehtovirta-Morley E L."/>
        </authorList>
    </citation>
    <scope>NUCLEOTIDE SEQUENCE [LARGE SCALE GENOMIC DNA]</scope>
    <source>
        <strain evidence="17">NFRAN1</strain>
    </source>
</reference>
<protein>
    <recommendedName>
        <fullName evidence="15">DNA polymerase IV</fullName>
        <shortName evidence="15">Pol IV</shortName>
        <ecNumber evidence="15">2.7.7.7</ecNumber>
    </recommendedName>
</protein>
<organism evidence="17 18">
    <name type="scientific">Candidatus Nitrosocosmicus franklandianus</name>
    <dbReference type="NCBI Taxonomy" id="1798806"/>
    <lineage>
        <taxon>Archaea</taxon>
        <taxon>Nitrososphaerota</taxon>
        <taxon>Nitrososphaeria</taxon>
        <taxon>Nitrososphaerales</taxon>
        <taxon>Nitrososphaeraceae</taxon>
        <taxon>Candidatus Nitrosocosmicus</taxon>
    </lineage>
</organism>
<dbReference type="InterPro" id="IPR036775">
    <property type="entry name" value="DNA_pol_Y-fam_lit_finger_sf"/>
</dbReference>
<proteinExistence type="inferred from homology"/>
<keyword evidence="4 15" id="KW-0963">Cytoplasm</keyword>
<comment type="subunit">
    <text evidence="15">Monomer.</text>
</comment>
<dbReference type="Gene3D" id="3.40.1170.60">
    <property type="match status" value="1"/>
</dbReference>
<dbReference type="OrthoDB" id="372207at2157"/>
<dbReference type="Pfam" id="PF21999">
    <property type="entry name" value="IMS_HHH_1"/>
    <property type="match status" value="1"/>
</dbReference>
<dbReference type="CDD" id="cd03586">
    <property type="entry name" value="PolY_Pol_IV_kappa"/>
    <property type="match status" value="1"/>
</dbReference>
<evidence type="ECO:0000256" key="14">
    <source>
        <dbReference type="ARBA" id="ARBA00049244"/>
    </source>
</evidence>
<dbReference type="PROSITE" id="PS50173">
    <property type="entry name" value="UMUC"/>
    <property type="match status" value="1"/>
</dbReference>
<evidence type="ECO:0000256" key="5">
    <source>
        <dbReference type="ARBA" id="ARBA00022679"/>
    </source>
</evidence>
<evidence type="ECO:0000256" key="8">
    <source>
        <dbReference type="ARBA" id="ARBA00022723"/>
    </source>
</evidence>
<feature type="active site" evidence="15">
    <location>
        <position position="396"/>
    </location>
</feature>
<dbReference type="Pfam" id="PF11799">
    <property type="entry name" value="IMS_C"/>
    <property type="match status" value="1"/>
</dbReference>
<keyword evidence="13 15" id="KW-0234">DNA repair</keyword>
<dbReference type="EMBL" id="LR216287">
    <property type="protein sequence ID" value="VFJ13365.1"/>
    <property type="molecule type" value="Genomic_DNA"/>
</dbReference>
<sequence length="723" mass="82946">MKFYIGCDGWKSQTWAKNFYPDGLDPANYLSYYSNVFNFVHIDLENSAYTPNSYLLKKWLDDTPDNFRFSIRIPQKIIDKTAIPYSSPSSSPFVSPPNINTNHNHRDLLGRFLEDLHPIEEKILVVILSPPSYVSLQNNGRKWLEETLTKCAYHGYSVAVDFHKRSNWYQELTYNILKKYKSSFVWSNSTHQYYYPAVTSNFILLDFGGSYINKQTAIRYLDLIIQKAMENKQRPNCPIDSLDYSIMITKNPPIAKLLQKLVSLKQNSDINLEPMQQDQNDSLIWSGRVVMHIDMNAFFPACEELRDASLKGKPHAVIMTPEKEGEIITRGAVASCSYEARKFGVRSAMSLSRAKELCPGLILRPVDKEYYNSISQQVMRLLEEYADVLEQTSIDEAFIDCTKKLMTLQQKKSSQHNFGQLDESFSKETMNENKESILNPIFLSKLQPGTPYQHSSASERKSLVEEYALKIKNSIREQCNGLMSSIGVANNKSVAKIASDFQKPDGLTIVYPQNTMTFLSKLKVDQVSGIGIKTAKTLKDMGINTIGDLSQTDVQILLEKFGKKHGLWMWQIANGKENDPVIPRGDNISLSTEETLLEPINDRDEILKILLTSLADDIHKRLERKGYEFKTVGIKLVRTNFSIETREFTFPSYQRTRNSICSVMELLLDRFNFEDMKVKTNNDNSIKRKIYPSYIRKLGIKVSNLSRIDVNKKRSQKSILDFI</sequence>
<name>A0A484IBF6_9ARCH</name>
<dbReference type="Gene3D" id="3.20.20.410">
    <property type="entry name" value="Protein of unknown function UPF0759"/>
    <property type="match status" value="1"/>
</dbReference>
<evidence type="ECO:0000256" key="15">
    <source>
        <dbReference type="HAMAP-Rule" id="MF_01113"/>
    </source>
</evidence>
<dbReference type="InterPro" id="IPR002763">
    <property type="entry name" value="DUF72"/>
</dbReference>
<dbReference type="SUPFAM" id="SSF56672">
    <property type="entry name" value="DNA/RNA polymerases"/>
    <property type="match status" value="1"/>
</dbReference>
<keyword evidence="3 15" id="KW-0515">Mutator protein</keyword>
<evidence type="ECO:0000256" key="10">
    <source>
        <dbReference type="ARBA" id="ARBA00022842"/>
    </source>
</evidence>
<keyword evidence="7 15" id="KW-0235">DNA replication</keyword>
<evidence type="ECO:0000256" key="2">
    <source>
        <dbReference type="ARBA" id="ARBA00010945"/>
    </source>
</evidence>
<evidence type="ECO:0000256" key="4">
    <source>
        <dbReference type="ARBA" id="ARBA00022490"/>
    </source>
</evidence>
<dbReference type="SUPFAM" id="SSF117396">
    <property type="entry name" value="TM1631-like"/>
    <property type="match status" value="1"/>
</dbReference>
<dbReference type="GO" id="GO:0042276">
    <property type="term" value="P:error-prone translesion synthesis"/>
    <property type="evidence" value="ECO:0007669"/>
    <property type="project" value="TreeGrafter"/>
</dbReference>
<dbReference type="EC" id="2.7.7.7" evidence="15"/>
<dbReference type="PANTHER" id="PTHR11076">
    <property type="entry name" value="DNA REPAIR POLYMERASE UMUC / TRANSFERASE FAMILY MEMBER"/>
    <property type="match status" value="1"/>
</dbReference>
<keyword evidence="11 15" id="KW-0239">DNA-directed DNA polymerase</keyword>
<dbReference type="GeneID" id="39420485"/>
<dbReference type="GO" id="GO:0003887">
    <property type="term" value="F:DNA-directed DNA polymerase activity"/>
    <property type="evidence" value="ECO:0007669"/>
    <property type="project" value="UniProtKB-UniRule"/>
</dbReference>
<comment type="subcellular location">
    <subcellularLocation>
        <location evidence="1 15">Cytoplasm</location>
    </subcellularLocation>
</comment>
<dbReference type="Gene3D" id="3.30.1490.100">
    <property type="entry name" value="DNA polymerase, Y-family, little finger domain"/>
    <property type="match status" value="1"/>
</dbReference>
<dbReference type="KEGG" id="nfn:NFRAN_1043"/>
<keyword evidence="9 15" id="KW-0227">DNA damage</keyword>
<evidence type="ECO:0000256" key="7">
    <source>
        <dbReference type="ARBA" id="ARBA00022705"/>
    </source>
</evidence>
<dbReference type="HAMAP" id="MF_01113">
    <property type="entry name" value="DNApol_IV"/>
    <property type="match status" value="1"/>
</dbReference>
<dbReference type="Pfam" id="PF01904">
    <property type="entry name" value="DUF72"/>
    <property type="match status" value="1"/>
</dbReference>
<evidence type="ECO:0000256" key="6">
    <source>
        <dbReference type="ARBA" id="ARBA00022695"/>
    </source>
</evidence>
<dbReference type="InterPro" id="IPR043128">
    <property type="entry name" value="Rev_trsase/Diguanyl_cyclase"/>
</dbReference>
<feature type="site" description="Substrate discrimination" evidence="15">
    <location>
        <position position="299"/>
    </location>
</feature>
<dbReference type="Gene3D" id="3.30.70.270">
    <property type="match status" value="1"/>
</dbReference>
<evidence type="ECO:0000256" key="13">
    <source>
        <dbReference type="ARBA" id="ARBA00023204"/>
    </source>
</evidence>
<dbReference type="Gene3D" id="1.10.150.20">
    <property type="entry name" value="5' to 3' exonuclease, C-terminal subdomain"/>
    <property type="match status" value="1"/>
</dbReference>
<dbReference type="PANTHER" id="PTHR11076:SF33">
    <property type="entry name" value="DNA POLYMERASE KAPPA"/>
    <property type="match status" value="1"/>
</dbReference>
<dbReference type="InterPro" id="IPR053848">
    <property type="entry name" value="IMS_HHH_1"/>
</dbReference>
<evidence type="ECO:0000256" key="3">
    <source>
        <dbReference type="ARBA" id="ARBA00022457"/>
    </source>
</evidence>
<dbReference type="GO" id="GO:0000287">
    <property type="term" value="F:magnesium ion binding"/>
    <property type="evidence" value="ECO:0007669"/>
    <property type="project" value="UniProtKB-UniRule"/>
</dbReference>
<dbReference type="InterPro" id="IPR001126">
    <property type="entry name" value="UmuC"/>
</dbReference>
<comment type="catalytic activity">
    <reaction evidence="14 15">
        <text>DNA(n) + a 2'-deoxyribonucleoside 5'-triphosphate = DNA(n+1) + diphosphate</text>
        <dbReference type="Rhea" id="RHEA:22508"/>
        <dbReference type="Rhea" id="RHEA-COMP:17339"/>
        <dbReference type="Rhea" id="RHEA-COMP:17340"/>
        <dbReference type="ChEBI" id="CHEBI:33019"/>
        <dbReference type="ChEBI" id="CHEBI:61560"/>
        <dbReference type="ChEBI" id="CHEBI:173112"/>
        <dbReference type="EC" id="2.7.7.7"/>
    </reaction>
</comment>
<keyword evidence="12 15" id="KW-0238">DNA-binding</keyword>
<gene>
    <name evidence="17" type="primary">dinB</name>
    <name evidence="15" type="synonym">dbh</name>
    <name evidence="17" type="ORF">NFRAN_1043</name>
</gene>
<evidence type="ECO:0000256" key="9">
    <source>
        <dbReference type="ARBA" id="ARBA00022763"/>
    </source>
</evidence>
<accession>A0A484IBF6</accession>
<dbReference type="InterPro" id="IPR036520">
    <property type="entry name" value="UPF0759_sf"/>
</dbReference>
<dbReference type="GO" id="GO:0006281">
    <property type="term" value="P:DNA repair"/>
    <property type="evidence" value="ECO:0007669"/>
    <property type="project" value="UniProtKB-UniRule"/>
</dbReference>
<dbReference type="GO" id="GO:0003684">
    <property type="term" value="F:damaged DNA binding"/>
    <property type="evidence" value="ECO:0007669"/>
    <property type="project" value="InterPro"/>
</dbReference>
<feature type="binding site" evidence="15">
    <location>
        <position position="395"/>
    </location>
    <ligand>
        <name>Mg(2+)</name>
        <dbReference type="ChEBI" id="CHEBI:18420"/>
    </ligand>
</feature>
<keyword evidence="5 15" id="KW-0808">Transferase</keyword>
<evidence type="ECO:0000313" key="18">
    <source>
        <dbReference type="Proteomes" id="UP000294299"/>
    </source>
</evidence>
<dbReference type="InterPro" id="IPR017961">
    <property type="entry name" value="DNA_pol_Y-fam_little_finger"/>
</dbReference>
<dbReference type="GO" id="GO:0006261">
    <property type="term" value="P:DNA-templated DNA replication"/>
    <property type="evidence" value="ECO:0007669"/>
    <property type="project" value="UniProtKB-UniRule"/>
</dbReference>
<dbReference type="RefSeq" id="WP_134483258.1">
    <property type="nucleotide sequence ID" value="NZ_LR216287.1"/>
</dbReference>
<comment type="similarity">
    <text evidence="2 15">Belongs to the DNA polymerase type-Y family.</text>
</comment>
<keyword evidence="10 15" id="KW-0460">Magnesium</keyword>
<dbReference type="InterPro" id="IPR050116">
    <property type="entry name" value="DNA_polymerase-Y"/>
</dbReference>
<dbReference type="AlphaFoldDB" id="A0A484IBF6"/>
<feature type="domain" description="UmuC" evidence="16">
    <location>
        <begin position="290"/>
        <end position="531"/>
    </location>
</feature>
<keyword evidence="6 15" id="KW-0548">Nucleotidyltransferase</keyword>
<dbReference type="Proteomes" id="UP000294299">
    <property type="component" value="Chromosome NFRAN"/>
</dbReference>
<dbReference type="GO" id="GO:0005737">
    <property type="term" value="C:cytoplasm"/>
    <property type="evidence" value="ECO:0007669"/>
    <property type="project" value="UniProtKB-SubCell"/>
</dbReference>
<evidence type="ECO:0000259" key="16">
    <source>
        <dbReference type="PROSITE" id="PS50173"/>
    </source>
</evidence>
<evidence type="ECO:0000313" key="17">
    <source>
        <dbReference type="EMBL" id="VFJ13365.1"/>
    </source>
</evidence>
<evidence type="ECO:0000256" key="12">
    <source>
        <dbReference type="ARBA" id="ARBA00023125"/>
    </source>
</evidence>
<dbReference type="InterPro" id="IPR043502">
    <property type="entry name" value="DNA/RNA_pol_sf"/>
</dbReference>
<comment type="function">
    <text evidence="15">Poorly processive, error-prone DNA polymerase involved in untargeted mutagenesis. Copies undamaged DNA at stalled replication forks, which arise in vivo from mismatched or misaligned primer ends. These misaligned primers can be extended by PolIV. Exhibits no 3'-5' exonuclease (proofreading) activity. May be involved in translesional synthesis.</text>
</comment>
<comment type="cofactor">
    <cofactor evidence="15">
        <name>Mg(2+)</name>
        <dbReference type="ChEBI" id="CHEBI:18420"/>
    </cofactor>
    <text evidence="15">Binds 2 magnesium ions per subunit.</text>
</comment>
<evidence type="ECO:0000256" key="1">
    <source>
        <dbReference type="ARBA" id="ARBA00004496"/>
    </source>
</evidence>
<feature type="binding site" evidence="15">
    <location>
        <position position="294"/>
    </location>
    <ligand>
        <name>Mg(2+)</name>
        <dbReference type="ChEBI" id="CHEBI:18420"/>
    </ligand>
</feature>
<keyword evidence="8 15" id="KW-0479">Metal-binding</keyword>
<evidence type="ECO:0000256" key="11">
    <source>
        <dbReference type="ARBA" id="ARBA00022932"/>
    </source>
</evidence>
<dbReference type="InterPro" id="IPR022880">
    <property type="entry name" value="DNApol_IV"/>
</dbReference>